<keyword evidence="1" id="KW-1133">Transmembrane helix</keyword>
<evidence type="ECO:0000256" key="1">
    <source>
        <dbReference type="SAM" id="Phobius"/>
    </source>
</evidence>
<dbReference type="EMBL" id="FOFA01000007">
    <property type="protein sequence ID" value="SEQ95842.1"/>
    <property type="molecule type" value="Genomic_DNA"/>
</dbReference>
<evidence type="ECO:0000259" key="2">
    <source>
        <dbReference type="Pfam" id="PF09990"/>
    </source>
</evidence>
<dbReference type="STRING" id="1036181.SAMN05421756_107118"/>
<name>A0A1H9K9U0_9ACTN</name>
<feature type="transmembrane region" description="Helical" evidence="1">
    <location>
        <begin position="117"/>
        <end position="140"/>
    </location>
</feature>
<evidence type="ECO:0000313" key="3">
    <source>
        <dbReference type="EMBL" id="SEQ95842.1"/>
    </source>
</evidence>
<protein>
    <recommendedName>
        <fullName evidence="2">DUF2231 domain-containing protein</fullName>
    </recommendedName>
</protein>
<keyword evidence="1" id="KW-0812">Transmembrane</keyword>
<keyword evidence="4" id="KW-1185">Reference proteome</keyword>
<reference evidence="4" key="1">
    <citation type="submission" date="2016-10" db="EMBL/GenBank/DDBJ databases">
        <authorList>
            <person name="Varghese N."/>
            <person name="Submissions S."/>
        </authorList>
    </citation>
    <scope>NUCLEOTIDE SEQUENCE [LARGE SCALE GENOMIC DNA]</scope>
    <source>
        <strain evidence="4">CGMCC 4.6856</strain>
    </source>
</reference>
<organism evidence="3 4">
    <name type="scientific">Microlunatus flavus</name>
    <dbReference type="NCBI Taxonomy" id="1036181"/>
    <lineage>
        <taxon>Bacteria</taxon>
        <taxon>Bacillati</taxon>
        <taxon>Actinomycetota</taxon>
        <taxon>Actinomycetes</taxon>
        <taxon>Propionibacteriales</taxon>
        <taxon>Propionibacteriaceae</taxon>
        <taxon>Microlunatus</taxon>
    </lineage>
</organism>
<dbReference type="Proteomes" id="UP000198504">
    <property type="component" value="Unassembled WGS sequence"/>
</dbReference>
<feature type="transmembrane region" description="Helical" evidence="1">
    <location>
        <begin position="12"/>
        <end position="32"/>
    </location>
</feature>
<dbReference type="InterPro" id="IPR019251">
    <property type="entry name" value="DUF2231_TM"/>
</dbReference>
<accession>A0A1H9K9U0</accession>
<dbReference type="AlphaFoldDB" id="A0A1H9K9U0"/>
<dbReference type="RefSeq" id="WP_198410205.1">
    <property type="nucleotide sequence ID" value="NZ_FOFA01000007.1"/>
</dbReference>
<feature type="transmembrane region" description="Helical" evidence="1">
    <location>
        <begin position="85"/>
        <end position="105"/>
    </location>
</feature>
<evidence type="ECO:0000313" key="4">
    <source>
        <dbReference type="Proteomes" id="UP000198504"/>
    </source>
</evidence>
<feature type="transmembrane region" description="Helical" evidence="1">
    <location>
        <begin position="39"/>
        <end position="57"/>
    </location>
</feature>
<proteinExistence type="predicted"/>
<dbReference type="Pfam" id="PF09990">
    <property type="entry name" value="DUF2231"/>
    <property type="match status" value="1"/>
</dbReference>
<sequence>MTVFGLPFHPLVVHATVVVVPAAAVAVLLAALWPRFRRWAAWGPVALAAVALVLVPVTTSSGESLEHALPHDALIEKHAHLADGLLPWSIALLVGALVVGWPRLAAGHPRLWTPPRWLVLGGAVVSVVAALGSLVEVVLIGHSGAAAAWSGVATAS</sequence>
<gene>
    <name evidence="3" type="ORF">SAMN05421756_107118</name>
</gene>
<keyword evidence="1" id="KW-0472">Membrane</keyword>
<feature type="domain" description="DUF2231" evidence="2">
    <location>
        <begin position="5"/>
        <end position="150"/>
    </location>
</feature>